<dbReference type="Proteomes" id="UP000231450">
    <property type="component" value="Unassembled WGS sequence"/>
</dbReference>
<keyword evidence="1" id="KW-0812">Transmembrane</keyword>
<evidence type="ECO:0000256" key="1">
    <source>
        <dbReference type="SAM" id="Phobius"/>
    </source>
</evidence>
<feature type="transmembrane region" description="Helical" evidence="1">
    <location>
        <begin position="23"/>
        <end position="48"/>
    </location>
</feature>
<name>A0A2M8KDN0_9BACT</name>
<accession>A0A2M8KDN0</accession>
<keyword evidence="1" id="KW-1133">Transmembrane helix</keyword>
<keyword evidence="1" id="KW-0472">Membrane</keyword>
<evidence type="ECO:0000313" key="2">
    <source>
        <dbReference type="EMBL" id="PJE58003.1"/>
    </source>
</evidence>
<evidence type="ECO:0000313" key="3">
    <source>
        <dbReference type="Proteomes" id="UP000231450"/>
    </source>
</evidence>
<reference evidence="3" key="1">
    <citation type="submission" date="2017-09" db="EMBL/GenBank/DDBJ databases">
        <title>Depth-based differentiation of microbial function through sediment-hosted aquifers and enrichment of novel symbionts in the deep terrestrial subsurface.</title>
        <authorList>
            <person name="Probst A.J."/>
            <person name="Ladd B."/>
            <person name="Jarett J.K."/>
            <person name="Geller-Mcgrath D.E."/>
            <person name="Sieber C.M.K."/>
            <person name="Emerson J.B."/>
            <person name="Anantharaman K."/>
            <person name="Thomas B.C."/>
            <person name="Malmstrom R."/>
            <person name="Stieglmeier M."/>
            <person name="Klingl A."/>
            <person name="Woyke T."/>
            <person name="Ryan C.M."/>
            <person name="Banfield J.F."/>
        </authorList>
    </citation>
    <scope>NUCLEOTIDE SEQUENCE [LARGE SCALE GENOMIC DNA]</scope>
</reference>
<dbReference type="AlphaFoldDB" id="A0A2M8KDN0"/>
<dbReference type="EMBL" id="PFDW01000065">
    <property type="protein sequence ID" value="PJE58003.1"/>
    <property type="molecule type" value="Genomic_DNA"/>
</dbReference>
<proteinExistence type="predicted"/>
<gene>
    <name evidence="2" type="ORF">COU81_03200</name>
</gene>
<sequence>MSILYENIKETKGLINTQAKSKAWYIVSMILAPVLMTLFMTIMVYIAVTISKQLKIQNSQFINTLEND</sequence>
<organism evidence="2 3">
    <name type="scientific">Candidatus Portnoybacteria bacterium CG10_big_fil_rev_8_21_14_0_10_36_7</name>
    <dbReference type="NCBI Taxonomy" id="1974812"/>
    <lineage>
        <taxon>Bacteria</taxon>
        <taxon>Candidatus Portnoyibacteriota</taxon>
    </lineage>
</organism>
<comment type="caution">
    <text evidence="2">The sequence shown here is derived from an EMBL/GenBank/DDBJ whole genome shotgun (WGS) entry which is preliminary data.</text>
</comment>
<protein>
    <submittedName>
        <fullName evidence="2">Uncharacterized protein</fullName>
    </submittedName>
</protein>